<dbReference type="InterPro" id="IPR017395">
    <property type="entry name" value="Chlorophyllase-like"/>
</dbReference>
<dbReference type="PANTHER" id="PTHR33428">
    <property type="entry name" value="CHLOROPHYLLASE-2, CHLOROPLASTIC"/>
    <property type="match status" value="1"/>
</dbReference>
<comment type="caution">
    <text evidence="1">The sequence shown here is derived from an EMBL/GenBank/DDBJ whole genome shotgun (WGS) entry which is preliminary data.</text>
</comment>
<evidence type="ECO:0000313" key="1">
    <source>
        <dbReference type="EMBL" id="KAK8374103.1"/>
    </source>
</evidence>
<keyword evidence="2" id="KW-1185">Reference proteome</keyword>
<dbReference type="AlphaFoldDB" id="A0AAW0SG30"/>
<sequence>SHGVAVVGPWSFSLPVNPVDKVPYLEGVINWAKVNLHKQLHINGVSVGVVLNLANYILGGHSSGAHVQVEYLKKSCGDVSGQVWLSPVDGMDPAGLLPIFCIEPGKYLNYGLPTLHLAAGYDTVPGASGFACAPGELSNLRFYDALHPEIASKWFINATRFAHADLLDQMFIETVEATQFCGYNSELTDEEHGVYRRYAAGQIVSFVKALYTVDEEKCSSYMAYLEDPTLMTVQVEAQHSNLKGTCPKASCSWFHP</sequence>
<reference evidence="1 2" key="1">
    <citation type="submission" date="2023-03" db="EMBL/GenBank/DDBJ databases">
        <title>High-quality genome of Scylla paramamosain provides insights in environmental adaptation.</title>
        <authorList>
            <person name="Zhang L."/>
        </authorList>
    </citation>
    <scope>NUCLEOTIDE SEQUENCE [LARGE SCALE GENOMIC DNA]</scope>
    <source>
        <strain evidence="1">LZ_2023a</strain>
        <tissue evidence="1">Muscle</tissue>
    </source>
</reference>
<dbReference type="Proteomes" id="UP001487740">
    <property type="component" value="Unassembled WGS sequence"/>
</dbReference>
<name>A0AAW0SG30_SCYPA</name>
<accession>A0AAW0SG30</accession>
<protein>
    <submittedName>
        <fullName evidence="1">Uncharacterized protein</fullName>
    </submittedName>
</protein>
<dbReference type="EMBL" id="JARAKH010000623">
    <property type="protein sequence ID" value="KAK8374103.1"/>
    <property type="molecule type" value="Genomic_DNA"/>
</dbReference>
<dbReference type="PANTHER" id="PTHR33428:SF14">
    <property type="entry name" value="CARBOXYLESTERASE TYPE B DOMAIN-CONTAINING PROTEIN"/>
    <property type="match status" value="1"/>
</dbReference>
<organism evidence="1 2">
    <name type="scientific">Scylla paramamosain</name>
    <name type="common">Mud crab</name>
    <dbReference type="NCBI Taxonomy" id="85552"/>
    <lineage>
        <taxon>Eukaryota</taxon>
        <taxon>Metazoa</taxon>
        <taxon>Ecdysozoa</taxon>
        <taxon>Arthropoda</taxon>
        <taxon>Crustacea</taxon>
        <taxon>Multicrustacea</taxon>
        <taxon>Malacostraca</taxon>
        <taxon>Eumalacostraca</taxon>
        <taxon>Eucarida</taxon>
        <taxon>Decapoda</taxon>
        <taxon>Pleocyemata</taxon>
        <taxon>Brachyura</taxon>
        <taxon>Eubrachyura</taxon>
        <taxon>Portunoidea</taxon>
        <taxon>Portunidae</taxon>
        <taxon>Portuninae</taxon>
        <taxon>Scylla</taxon>
    </lineage>
</organism>
<dbReference type="Pfam" id="PF07224">
    <property type="entry name" value="Chlorophyllase"/>
    <property type="match status" value="1"/>
</dbReference>
<proteinExistence type="predicted"/>
<feature type="non-terminal residue" evidence="1">
    <location>
        <position position="1"/>
    </location>
</feature>
<evidence type="ECO:0000313" key="2">
    <source>
        <dbReference type="Proteomes" id="UP001487740"/>
    </source>
</evidence>
<gene>
    <name evidence="1" type="ORF">O3P69_011840</name>
</gene>